<keyword evidence="1" id="KW-0378">Hydrolase</keyword>
<reference evidence="1" key="1">
    <citation type="submission" date="2016-01" db="EMBL/GenBank/DDBJ databases">
        <authorList>
            <person name="Peeters C."/>
        </authorList>
    </citation>
    <scope>NUCLEOTIDE SEQUENCE [LARGE SCALE GENOMIC DNA]</scope>
    <source>
        <strain evidence="1">LMG 29326</strain>
    </source>
</reference>
<evidence type="ECO:0000313" key="2">
    <source>
        <dbReference type="Proteomes" id="UP000054978"/>
    </source>
</evidence>
<dbReference type="OrthoDB" id="9805123at2"/>
<name>A0A158B298_9BURK</name>
<dbReference type="AlphaFoldDB" id="A0A158B298"/>
<keyword evidence="2" id="KW-1185">Reference proteome</keyword>
<accession>A0A158B298</accession>
<gene>
    <name evidence="1" type="ORF">AWB83_02669</name>
</gene>
<dbReference type="InterPro" id="IPR029058">
    <property type="entry name" value="AB_hydrolase_fold"/>
</dbReference>
<dbReference type="EMBL" id="FCOB02000011">
    <property type="protein sequence ID" value="SAK64212.1"/>
    <property type="molecule type" value="Genomic_DNA"/>
</dbReference>
<proteinExistence type="predicted"/>
<dbReference type="Proteomes" id="UP000054978">
    <property type="component" value="Unassembled WGS sequence"/>
</dbReference>
<dbReference type="Gene3D" id="3.40.50.1820">
    <property type="entry name" value="alpha/beta hydrolase"/>
    <property type="match status" value="1"/>
</dbReference>
<sequence>MQCVQFRNRNLKLAGNLYLPEGFDERERHAAIVAFHPGGAVRLTQFGYVG</sequence>
<protein>
    <submittedName>
        <fullName evidence="1">Alpha/beta fold family hydrolase</fullName>
    </submittedName>
</protein>
<comment type="caution">
    <text evidence="1">The sequence shown here is derived from an EMBL/GenBank/DDBJ whole genome shotgun (WGS) entry which is preliminary data.</text>
</comment>
<dbReference type="RefSeq" id="WP_159463052.1">
    <property type="nucleotide sequence ID" value="NZ_FCOB02000011.1"/>
</dbReference>
<dbReference type="GO" id="GO:0016787">
    <property type="term" value="F:hydrolase activity"/>
    <property type="evidence" value="ECO:0007669"/>
    <property type="project" value="UniProtKB-KW"/>
</dbReference>
<evidence type="ECO:0000313" key="1">
    <source>
        <dbReference type="EMBL" id="SAK64212.1"/>
    </source>
</evidence>
<organism evidence="1 2">
    <name type="scientific">Caballeronia ptereochthonis</name>
    <dbReference type="NCBI Taxonomy" id="1777144"/>
    <lineage>
        <taxon>Bacteria</taxon>
        <taxon>Pseudomonadati</taxon>
        <taxon>Pseudomonadota</taxon>
        <taxon>Betaproteobacteria</taxon>
        <taxon>Burkholderiales</taxon>
        <taxon>Burkholderiaceae</taxon>
        <taxon>Caballeronia</taxon>
    </lineage>
</organism>